<gene>
    <name evidence="2" type="ORF">SRT_07330</name>
</gene>
<dbReference type="EMBL" id="AP014612">
    <property type="protein sequence ID" value="BAQ23994.1"/>
    <property type="molecule type" value="Genomic_DNA"/>
</dbReference>
<keyword evidence="3" id="KW-1185">Reference proteome</keyword>
<keyword evidence="1" id="KW-1133">Transmembrane helix</keyword>
<dbReference type="AlphaFoldDB" id="A0A1L7LIF1"/>
<feature type="transmembrane region" description="Helical" evidence="1">
    <location>
        <begin position="39"/>
        <end position="56"/>
    </location>
</feature>
<evidence type="ECO:0000313" key="3">
    <source>
        <dbReference type="Proteomes" id="UP000217758"/>
    </source>
</evidence>
<name>A0A1L7LIF1_9STRE</name>
<dbReference type="KEGG" id="strg:SRT_07330"/>
<reference evidence="2 3" key="1">
    <citation type="journal article" date="2016" name="Microbiol. Immunol.">
        <title>Complete genome sequence of Streptococcus troglodytae TKU31 isolated from the oral cavity of a chimpanzee (Pan troglodytes).</title>
        <authorList>
            <person name="Okamoto M."/>
            <person name="Naito M."/>
            <person name="Miyanohara M."/>
            <person name="Imai S."/>
            <person name="Nomura Y."/>
            <person name="Saito W."/>
            <person name="Momoi Y."/>
            <person name="Takada K."/>
            <person name="Miyabe-Nishiwaki T."/>
            <person name="Tomonaga M."/>
            <person name="Hanada N."/>
        </authorList>
    </citation>
    <scope>NUCLEOTIDE SEQUENCE [LARGE SCALE GENOMIC DNA]</scope>
    <source>
        <strain evidence="3">TKU 31</strain>
    </source>
</reference>
<evidence type="ECO:0000313" key="2">
    <source>
        <dbReference type="EMBL" id="BAQ23994.1"/>
    </source>
</evidence>
<protein>
    <submittedName>
        <fullName evidence="2">Uncharacterized protein</fullName>
    </submittedName>
</protein>
<keyword evidence="1" id="KW-0812">Transmembrane</keyword>
<keyword evidence="1" id="KW-0472">Membrane</keyword>
<accession>A0A1L7LIF1</accession>
<dbReference type="RefSeq" id="WP_223213976.1">
    <property type="nucleotide sequence ID" value="NZ_AP014612.1"/>
</dbReference>
<sequence length="61" mass="6819">MVAQRSPYAVTGLAKLGLEIFTFGIGITESFLLYEKMVGWMYTAVAVINLIGLYTLDLDWN</sequence>
<evidence type="ECO:0000256" key="1">
    <source>
        <dbReference type="SAM" id="Phobius"/>
    </source>
</evidence>
<feature type="transmembrane region" description="Helical" evidence="1">
    <location>
        <begin position="12"/>
        <end position="33"/>
    </location>
</feature>
<organism evidence="2 3">
    <name type="scientific">Streptococcus troglodytae</name>
    <dbReference type="NCBI Taxonomy" id="1111760"/>
    <lineage>
        <taxon>Bacteria</taxon>
        <taxon>Bacillati</taxon>
        <taxon>Bacillota</taxon>
        <taxon>Bacilli</taxon>
        <taxon>Lactobacillales</taxon>
        <taxon>Streptococcaceae</taxon>
        <taxon>Streptococcus</taxon>
    </lineage>
</organism>
<proteinExistence type="predicted"/>
<dbReference type="Proteomes" id="UP000217758">
    <property type="component" value="Chromosome"/>
</dbReference>